<dbReference type="PANTHER" id="PTHR30036">
    <property type="entry name" value="D-XYLOSE-BINDING PERIPLASMIC PROTEIN"/>
    <property type="match status" value="1"/>
</dbReference>
<dbReference type="InterPro" id="IPR025997">
    <property type="entry name" value="SBP_2_dom"/>
</dbReference>
<dbReference type="InterPro" id="IPR028082">
    <property type="entry name" value="Peripla_BP_I"/>
</dbReference>
<dbReference type="OrthoDB" id="3286068at2"/>
<reference evidence="5 6" key="1">
    <citation type="submission" date="2015-07" db="EMBL/GenBank/DDBJ databases">
        <title>Genome sequencing of Kibdelosporangium phytohabitans.</title>
        <authorList>
            <person name="Qin S."/>
            <person name="Xing K."/>
        </authorList>
    </citation>
    <scope>NUCLEOTIDE SEQUENCE [LARGE SCALE GENOMIC DNA]</scope>
    <source>
        <strain evidence="5 6">KLBMP1111</strain>
    </source>
</reference>
<dbReference type="Gene3D" id="3.40.50.2300">
    <property type="match status" value="2"/>
</dbReference>
<dbReference type="STRING" id="860235.AOZ06_31335"/>
<evidence type="ECO:0000313" key="6">
    <source>
        <dbReference type="Proteomes" id="UP000063699"/>
    </source>
</evidence>
<feature type="signal peptide" evidence="3">
    <location>
        <begin position="1"/>
        <end position="24"/>
    </location>
</feature>
<comment type="subcellular location">
    <subcellularLocation>
        <location evidence="1">Cell envelope</location>
    </subcellularLocation>
</comment>
<feature type="chain" id="PRO_5039492770" evidence="3">
    <location>
        <begin position="25"/>
        <end position="362"/>
    </location>
</feature>
<evidence type="ECO:0000313" key="5">
    <source>
        <dbReference type="EMBL" id="ALG10785.1"/>
    </source>
</evidence>
<sequence length="362" mass="38100">MMTKRLRGIAVALTSLSTVSLLVACGEGGSGSPNADGTCGSAGKKLDLAFVYASTTQNPFQEMALGAQAAADDDGNVNLQLSAPTGIDGPKQVSMFQAAARTSKDGIAYQTVTPDLFVRPLNTATDGGVPVVAVDAGPPPGSKVKTFVANSNTKLGELLGEAFVAKNPNPNGKVLLGNDIPSLQLLVQRLNGVQNVLKAKLPNMTVIGPVDTKSEPTENTVAWRGFVQANPDVDAFIGVGSQDGVALPLIASQTGRKYIAGSADLPPEAMQAVKDGSVLFALSSPEHWMKGYIATHLLIESKRKCKPMPEGWWNSGNLLVEKSNVDQIIARQQSPESRKAWFRKEIDKQLASPPISALDKAD</sequence>
<evidence type="ECO:0000256" key="2">
    <source>
        <dbReference type="ARBA" id="ARBA00007639"/>
    </source>
</evidence>
<name>A0A0N9I7A2_9PSEU</name>
<dbReference type="EMBL" id="CP012752">
    <property type="protein sequence ID" value="ALG10785.1"/>
    <property type="molecule type" value="Genomic_DNA"/>
</dbReference>
<dbReference type="KEGG" id="kphy:AOZ06_31335"/>
<keyword evidence="3" id="KW-0732">Signal</keyword>
<evidence type="ECO:0000256" key="3">
    <source>
        <dbReference type="SAM" id="SignalP"/>
    </source>
</evidence>
<dbReference type="Proteomes" id="UP000063699">
    <property type="component" value="Chromosome"/>
</dbReference>
<dbReference type="SUPFAM" id="SSF53822">
    <property type="entry name" value="Periplasmic binding protein-like I"/>
    <property type="match status" value="1"/>
</dbReference>
<dbReference type="GO" id="GO:0030246">
    <property type="term" value="F:carbohydrate binding"/>
    <property type="evidence" value="ECO:0007669"/>
    <property type="project" value="TreeGrafter"/>
</dbReference>
<dbReference type="PANTHER" id="PTHR30036:SF7">
    <property type="entry name" value="ABC TRANSPORTER PERIPLASMIC-BINDING PROTEIN YPHF"/>
    <property type="match status" value="1"/>
</dbReference>
<dbReference type="Pfam" id="PF13407">
    <property type="entry name" value="Peripla_BP_4"/>
    <property type="match status" value="1"/>
</dbReference>
<dbReference type="GO" id="GO:0030288">
    <property type="term" value="C:outer membrane-bounded periplasmic space"/>
    <property type="evidence" value="ECO:0007669"/>
    <property type="project" value="TreeGrafter"/>
</dbReference>
<dbReference type="InterPro" id="IPR050555">
    <property type="entry name" value="Bact_Solute-Bind_Prot2"/>
</dbReference>
<evidence type="ECO:0000259" key="4">
    <source>
        <dbReference type="Pfam" id="PF13407"/>
    </source>
</evidence>
<gene>
    <name evidence="5" type="ORF">AOZ06_31335</name>
</gene>
<evidence type="ECO:0000256" key="1">
    <source>
        <dbReference type="ARBA" id="ARBA00004196"/>
    </source>
</evidence>
<proteinExistence type="inferred from homology"/>
<accession>A0A0N9I7A2</accession>
<organism evidence="5 6">
    <name type="scientific">Kibdelosporangium phytohabitans</name>
    <dbReference type="NCBI Taxonomy" id="860235"/>
    <lineage>
        <taxon>Bacteria</taxon>
        <taxon>Bacillati</taxon>
        <taxon>Actinomycetota</taxon>
        <taxon>Actinomycetes</taxon>
        <taxon>Pseudonocardiales</taxon>
        <taxon>Pseudonocardiaceae</taxon>
        <taxon>Kibdelosporangium</taxon>
    </lineage>
</organism>
<keyword evidence="6" id="KW-1185">Reference proteome</keyword>
<protein>
    <submittedName>
        <fullName evidence="5">Ribose ABC transporter substrate-binding protein</fullName>
    </submittedName>
</protein>
<feature type="domain" description="Periplasmic binding protein" evidence="4">
    <location>
        <begin position="54"/>
        <end position="298"/>
    </location>
</feature>
<dbReference type="AlphaFoldDB" id="A0A0N9I7A2"/>
<dbReference type="PROSITE" id="PS51257">
    <property type="entry name" value="PROKAR_LIPOPROTEIN"/>
    <property type="match status" value="1"/>
</dbReference>
<comment type="similarity">
    <text evidence="2">Belongs to the bacterial solute-binding protein 2 family.</text>
</comment>